<evidence type="ECO:0000256" key="2">
    <source>
        <dbReference type="ARBA" id="ARBA00022741"/>
    </source>
</evidence>
<dbReference type="AlphaFoldDB" id="A0A542XRU1"/>
<dbReference type="InterPro" id="IPR017871">
    <property type="entry name" value="ABC_transporter-like_CS"/>
</dbReference>
<dbReference type="InterPro" id="IPR050093">
    <property type="entry name" value="ABC_SmlMolc_Importer"/>
</dbReference>
<dbReference type="GeneID" id="93772916"/>
<evidence type="ECO:0000313" key="7">
    <source>
        <dbReference type="EMBL" id="TQL38532.1"/>
    </source>
</evidence>
<dbReference type="InterPro" id="IPR008995">
    <property type="entry name" value="Mo/tungstate-bd_C_term_dom"/>
</dbReference>
<dbReference type="EC" id="7.6.2.9" evidence="4"/>
<dbReference type="Gene3D" id="3.40.50.300">
    <property type="entry name" value="P-loop containing nucleotide triphosphate hydrolases"/>
    <property type="match status" value="1"/>
</dbReference>
<dbReference type="GO" id="GO:0016887">
    <property type="term" value="F:ATP hydrolysis activity"/>
    <property type="evidence" value="ECO:0007669"/>
    <property type="project" value="InterPro"/>
</dbReference>
<evidence type="ECO:0000313" key="6">
    <source>
        <dbReference type="EMBL" id="GIM84430.1"/>
    </source>
</evidence>
<dbReference type="Pfam" id="PF00005">
    <property type="entry name" value="ABC_tran"/>
    <property type="match status" value="1"/>
</dbReference>
<reference evidence="6 9" key="2">
    <citation type="submission" date="2021-03" db="EMBL/GenBank/DDBJ databases">
        <title>Whole genome shotgun sequence of Salinispora arenicola NBRC 105043.</title>
        <authorList>
            <person name="Komaki H."/>
            <person name="Tamura T."/>
        </authorList>
    </citation>
    <scope>NUCLEOTIDE SEQUENCE [LARGE SCALE GENOMIC DNA]</scope>
    <source>
        <strain evidence="6 9">NBRC 105043</strain>
    </source>
</reference>
<evidence type="ECO:0000256" key="1">
    <source>
        <dbReference type="ARBA" id="ARBA00022448"/>
    </source>
</evidence>
<dbReference type="SMART" id="SM00382">
    <property type="entry name" value="AAA"/>
    <property type="match status" value="1"/>
</dbReference>
<dbReference type="RefSeq" id="WP_018801641.1">
    <property type="nucleotide sequence ID" value="NZ_BOQM01000010.1"/>
</dbReference>
<dbReference type="GO" id="GO:0005524">
    <property type="term" value="F:ATP binding"/>
    <property type="evidence" value="ECO:0007669"/>
    <property type="project" value="UniProtKB-KW"/>
</dbReference>
<accession>A0A542XRU1</accession>
<protein>
    <recommendedName>
        <fullName evidence="4">ABC-type quaternary amine transporter</fullName>
        <ecNumber evidence="4">7.6.2.9</ecNumber>
    </recommendedName>
</protein>
<evidence type="ECO:0000256" key="3">
    <source>
        <dbReference type="ARBA" id="ARBA00022840"/>
    </source>
</evidence>
<evidence type="ECO:0000313" key="9">
    <source>
        <dbReference type="Proteomes" id="UP000677457"/>
    </source>
</evidence>
<evidence type="ECO:0000313" key="8">
    <source>
        <dbReference type="Proteomes" id="UP000315983"/>
    </source>
</evidence>
<evidence type="ECO:0000259" key="5">
    <source>
        <dbReference type="PROSITE" id="PS50893"/>
    </source>
</evidence>
<dbReference type="GO" id="GO:0015418">
    <property type="term" value="F:ABC-type quaternary ammonium compound transporting activity"/>
    <property type="evidence" value="ECO:0007669"/>
    <property type="project" value="UniProtKB-EC"/>
</dbReference>
<proteinExistence type="predicted"/>
<dbReference type="InterPro" id="IPR003439">
    <property type="entry name" value="ABC_transporter-like_ATP-bd"/>
</dbReference>
<dbReference type="PANTHER" id="PTHR42781">
    <property type="entry name" value="SPERMIDINE/PUTRESCINE IMPORT ATP-BINDING PROTEIN POTA"/>
    <property type="match status" value="1"/>
</dbReference>
<dbReference type="SUPFAM" id="SSF52540">
    <property type="entry name" value="P-loop containing nucleoside triphosphate hydrolases"/>
    <property type="match status" value="1"/>
</dbReference>
<dbReference type="FunFam" id="3.40.50.300:FF:000425">
    <property type="entry name" value="Probable ABC transporter, ATP-binding subunit"/>
    <property type="match status" value="1"/>
</dbReference>
<dbReference type="EMBL" id="BOQM01000010">
    <property type="protein sequence ID" value="GIM84430.1"/>
    <property type="molecule type" value="Genomic_DNA"/>
</dbReference>
<keyword evidence="9" id="KW-1185">Reference proteome</keyword>
<gene>
    <name evidence="7" type="ORF">FB564_3732</name>
    <name evidence="6" type="ORF">Sar04_17310</name>
</gene>
<reference evidence="7 8" key="1">
    <citation type="submission" date="2019-06" db="EMBL/GenBank/DDBJ databases">
        <title>Sequencing the genomes of 1000 actinobacteria strains.</title>
        <authorList>
            <person name="Klenk H.-P."/>
        </authorList>
    </citation>
    <scope>NUCLEOTIDE SEQUENCE [LARGE SCALE GENOMIC DNA]</scope>
    <source>
        <strain evidence="7 8">DSM 44819</strain>
    </source>
</reference>
<dbReference type="EMBL" id="VFOL01000001">
    <property type="protein sequence ID" value="TQL38532.1"/>
    <property type="molecule type" value="Genomic_DNA"/>
</dbReference>
<dbReference type="InterPro" id="IPR027417">
    <property type="entry name" value="P-loop_NTPase"/>
</dbReference>
<dbReference type="PROSITE" id="PS00211">
    <property type="entry name" value="ABC_TRANSPORTER_1"/>
    <property type="match status" value="1"/>
</dbReference>
<dbReference type="Proteomes" id="UP000677457">
    <property type="component" value="Unassembled WGS sequence"/>
</dbReference>
<dbReference type="PANTHER" id="PTHR42781:SF4">
    <property type="entry name" value="SPERMIDINE_PUTRESCINE IMPORT ATP-BINDING PROTEIN POTA"/>
    <property type="match status" value="1"/>
</dbReference>
<feature type="domain" description="ABC transporter" evidence="5">
    <location>
        <begin position="7"/>
        <end position="238"/>
    </location>
</feature>
<comment type="caution">
    <text evidence="7">The sequence shown here is derived from an EMBL/GenBank/DDBJ whole genome shotgun (WGS) entry which is preliminary data.</text>
</comment>
<keyword evidence="3 7" id="KW-0067">ATP-binding</keyword>
<evidence type="ECO:0000256" key="4">
    <source>
        <dbReference type="ARBA" id="ARBA00066388"/>
    </source>
</evidence>
<organism evidence="7 8">
    <name type="scientific">Salinispora arenicola</name>
    <dbReference type="NCBI Taxonomy" id="168697"/>
    <lineage>
        <taxon>Bacteria</taxon>
        <taxon>Bacillati</taxon>
        <taxon>Actinomycetota</taxon>
        <taxon>Actinomycetes</taxon>
        <taxon>Micromonosporales</taxon>
        <taxon>Micromonosporaceae</taxon>
        <taxon>Salinispora</taxon>
    </lineage>
</organism>
<dbReference type="InterPro" id="IPR003593">
    <property type="entry name" value="AAA+_ATPase"/>
</dbReference>
<dbReference type="Proteomes" id="UP000315983">
    <property type="component" value="Unassembled WGS sequence"/>
</dbReference>
<keyword evidence="1" id="KW-0813">Transport</keyword>
<keyword evidence="2" id="KW-0547">Nucleotide-binding</keyword>
<sequence length="378" mass="39875">MSESPAVQFDRVSVRYGQVTALRDFSLDVAVGETVALLGPSGSGKSTALKALAGFVRPTSGRVLLNGQDVTGAPPHKRGLGVVVQQYALFPHLTVADNIAFGLRARRVRRAESARRVEEMLDLVGMDRYAHRYPRELSGGQQQRVAIARALAIRPPVLLLDEPLSALDAQLRADMLDELRQLRDELPDVAMLYVTHDQTEALTLAHRIAVMREAELLDLDTAQGLYRQPPSEFTAAFLGGANLLPATVRDVNGTVQVGAVTLTATAPGPLTPGARVRLAVRPHTIGVRTDGPGLAAVLTGLQWRGANYRLTCLIDGLDEPGGLSVHVDVPSIDGLPQVGSPVRVGLPEHGAAVVARTGAGVPTGGAANAVAQDLTGVA</sequence>
<name>A0A542XRU1_SALAC</name>
<dbReference type="SUPFAM" id="SSF50331">
    <property type="entry name" value="MOP-like"/>
    <property type="match status" value="1"/>
</dbReference>
<dbReference type="PROSITE" id="PS50893">
    <property type="entry name" value="ABC_TRANSPORTER_2"/>
    <property type="match status" value="1"/>
</dbReference>